<keyword evidence="2" id="KW-1185">Reference proteome</keyword>
<protein>
    <submittedName>
        <fullName evidence="1">Uncharacterized protein</fullName>
    </submittedName>
</protein>
<accession>A0A2B7Y1H1</accession>
<organism evidence="1 2">
    <name type="scientific">Helicocarpus griseus UAMH5409</name>
    <dbReference type="NCBI Taxonomy" id="1447875"/>
    <lineage>
        <taxon>Eukaryota</taxon>
        <taxon>Fungi</taxon>
        <taxon>Dikarya</taxon>
        <taxon>Ascomycota</taxon>
        <taxon>Pezizomycotina</taxon>
        <taxon>Eurotiomycetes</taxon>
        <taxon>Eurotiomycetidae</taxon>
        <taxon>Onygenales</taxon>
        <taxon>Ajellomycetaceae</taxon>
        <taxon>Helicocarpus</taxon>
    </lineage>
</organism>
<dbReference type="AlphaFoldDB" id="A0A2B7Y1H1"/>
<proteinExistence type="predicted"/>
<gene>
    <name evidence="1" type="ORF">AJ79_02745</name>
</gene>
<dbReference type="EMBL" id="PDNB01000030">
    <property type="protein sequence ID" value="PGH14883.1"/>
    <property type="molecule type" value="Genomic_DNA"/>
</dbReference>
<evidence type="ECO:0000313" key="2">
    <source>
        <dbReference type="Proteomes" id="UP000223968"/>
    </source>
</evidence>
<name>A0A2B7Y1H1_9EURO</name>
<sequence>MTAVWSYATYHLNNSTGDSRQYEKLTIASLRLRELSDFVATGFTDYQIIPGKIRTIQYTYEALFGPVAWRNTDPRHPGDFQRLLTVQQQINVLKRMASGNLRMQIWCDDSLFLTDEFPPEFEDVPRPPNSLWDSRPAHQGGQAAVSFRLPGKCSDNPNLEVRGVATTVSETKERVGVIIMCPGSLPPRRAPHNDWRIRPVYELRHSTIPIGTPLDEIVAVNPLAVFLRGLMHVEMGGNRNMGVYRVPVENGWPPRGWQVATLLPLVDRNKALENAALALDNYGWSTGLANPLFPDEMGSTHFLASVNEGYDELTRNNRDPENPPPIQWDD</sequence>
<dbReference type="Proteomes" id="UP000223968">
    <property type="component" value="Unassembled WGS sequence"/>
</dbReference>
<comment type="caution">
    <text evidence="1">The sequence shown here is derived from an EMBL/GenBank/DDBJ whole genome shotgun (WGS) entry which is preliminary data.</text>
</comment>
<reference evidence="1 2" key="1">
    <citation type="submission" date="2017-10" db="EMBL/GenBank/DDBJ databases">
        <title>Comparative genomics in systemic dimorphic fungi from Ajellomycetaceae.</title>
        <authorList>
            <person name="Munoz J.F."/>
            <person name="Mcewen J.G."/>
            <person name="Clay O.K."/>
            <person name="Cuomo C.A."/>
        </authorList>
    </citation>
    <scope>NUCLEOTIDE SEQUENCE [LARGE SCALE GENOMIC DNA]</scope>
    <source>
        <strain evidence="1 2">UAMH5409</strain>
    </source>
</reference>
<evidence type="ECO:0000313" key="1">
    <source>
        <dbReference type="EMBL" id="PGH14883.1"/>
    </source>
</evidence>